<accession>A0A235BN29</accession>
<reference evidence="8 9" key="1">
    <citation type="submission" date="2017-07" db="EMBL/GenBank/DDBJ databases">
        <title>Recovery of genomes from metagenomes via a dereplication, aggregation, and scoring strategy.</title>
        <authorList>
            <person name="Sieber C.M."/>
            <person name="Probst A.J."/>
            <person name="Sharrar A."/>
            <person name="Thomas B.C."/>
            <person name="Hess M."/>
            <person name="Tringe S.G."/>
            <person name="Banfield J.F."/>
        </authorList>
    </citation>
    <scope>NUCLEOTIDE SEQUENCE [LARGE SCALE GENOMIC DNA]</scope>
    <source>
        <strain evidence="8">JGI_Cruoil_03_51_56</strain>
    </source>
</reference>
<evidence type="ECO:0000259" key="6">
    <source>
        <dbReference type="PROSITE" id="PS51178"/>
    </source>
</evidence>
<keyword evidence="4" id="KW-0472">Membrane</keyword>
<dbReference type="NCBIfam" id="TIGR01352">
    <property type="entry name" value="tonB_Cterm"/>
    <property type="match status" value="1"/>
</dbReference>
<keyword evidence="5" id="KW-0732">Signal</keyword>
<dbReference type="PROSITE" id="PS52015">
    <property type="entry name" value="TONB_CTD"/>
    <property type="match status" value="1"/>
</dbReference>
<dbReference type="Pfam" id="PF03793">
    <property type="entry name" value="PASTA"/>
    <property type="match status" value="1"/>
</dbReference>
<dbReference type="Gene3D" id="3.30.1150.10">
    <property type="match status" value="1"/>
</dbReference>
<dbReference type="InterPro" id="IPR005543">
    <property type="entry name" value="PASTA_dom"/>
</dbReference>
<feature type="signal peptide" evidence="5">
    <location>
        <begin position="1"/>
        <end position="19"/>
    </location>
</feature>
<dbReference type="GO" id="GO:0055085">
    <property type="term" value="P:transmembrane transport"/>
    <property type="evidence" value="ECO:0007669"/>
    <property type="project" value="InterPro"/>
</dbReference>
<protein>
    <submittedName>
        <fullName evidence="8">Uncharacterized protein</fullName>
    </submittedName>
</protein>
<evidence type="ECO:0000256" key="2">
    <source>
        <dbReference type="ARBA" id="ARBA00022692"/>
    </source>
</evidence>
<evidence type="ECO:0000256" key="1">
    <source>
        <dbReference type="ARBA" id="ARBA00004167"/>
    </source>
</evidence>
<evidence type="ECO:0000259" key="7">
    <source>
        <dbReference type="PROSITE" id="PS52015"/>
    </source>
</evidence>
<name>A0A235BN29_UNCW3</name>
<dbReference type="InterPro" id="IPR006260">
    <property type="entry name" value="TonB/TolA_C"/>
</dbReference>
<feature type="chain" id="PRO_5013031455" evidence="5">
    <location>
        <begin position="20"/>
        <end position="223"/>
    </location>
</feature>
<dbReference type="Pfam" id="PF03544">
    <property type="entry name" value="TonB_C"/>
    <property type="match status" value="1"/>
</dbReference>
<proteinExistence type="predicted"/>
<comment type="subcellular location">
    <subcellularLocation>
        <location evidence="1">Membrane</location>
        <topology evidence="1">Single-pass membrane protein</topology>
    </subcellularLocation>
</comment>
<dbReference type="SUPFAM" id="SSF74653">
    <property type="entry name" value="TolA/TonB C-terminal domain"/>
    <property type="match status" value="1"/>
</dbReference>
<keyword evidence="2" id="KW-0812">Transmembrane</keyword>
<evidence type="ECO:0000256" key="3">
    <source>
        <dbReference type="ARBA" id="ARBA00022989"/>
    </source>
</evidence>
<dbReference type="GO" id="GO:0016020">
    <property type="term" value="C:membrane"/>
    <property type="evidence" value="ECO:0007669"/>
    <property type="project" value="UniProtKB-SubCell"/>
</dbReference>
<keyword evidence="3" id="KW-1133">Transmembrane helix</keyword>
<evidence type="ECO:0000313" key="9">
    <source>
        <dbReference type="Proteomes" id="UP000215559"/>
    </source>
</evidence>
<organism evidence="8 9">
    <name type="scientific">candidate division WOR-3 bacterium JGI_Cruoil_03_51_56</name>
    <dbReference type="NCBI Taxonomy" id="1973747"/>
    <lineage>
        <taxon>Bacteria</taxon>
        <taxon>Bacteria division WOR-3</taxon>
    </lineage>
</organism>
<gene>
    <name evidence="8" type="ORF">CH330_09890</name>
</gene>
<evidence type="ECO:0000256" key="4">
    <source>
        <dbReference type="ARBA" id="ARBA00023136"/>
    </source>
</evidence>
<feature type="domain" description="TonB C-terminal" evidence="7">
    <location>
        <begin position="115"/>
        <end position="211"/>
    </location>
</feature>
<evidence type="ECO:0000256" key="5">
    <source>
        <dbReference type="SAM" id="SignalP"/>
    </source>
</evidence>
<dbReference type="Proteomes" id="UP000215559">
    <property type="component" value="Unassembled WGS sequence"/>
</dbReference>
<feature type="domain" description="PASTA" evidence="6">
    <location>
        <begin position="21"/>
        <end position="89"/>
    </location>
</feature>
<dbReference type="CDD" id="cd06577">
    <property type="entry name" value="PASTA_pknB"/>
    <property type="match status" value="1"/>
</dbReference>
<dbReference type="PROSITE" id="PS51178">
    <property type="entry name" value="PASTA"/>
    <property type="match status" value="1"/>
</dbReference>
<dbReference type="Gene3D" id="3.30.10.20">
    <property type="match status" value="1"/>
</dbReference>
<dbReference type="EMBL" id="NOZP01000186">
    <property type="protein sequence ID" value="OYD13880.1"/>
    <property type="molecule type" value="Genomic_DNA"/>
</dbReference>
<dbReference type="AlphaFoldDB" id="A0A235BN29"/>
<comment type="caution">
    <text evidence="8">The sequence shown here is derived from an EMBL/GenBank/DDBJ whole genome shotgun (WGS) entry which is preliminary data.</text>
</comment>
<dbReference type="InterPro" id="IPR037682">
    <property type="entry name" value="TonB_C"/>
</dbReference>
<evidence type="ECO:0000313" key="8">
    <source>
        <dbReference type="EMBL" id="OYD13880.1"/>
    </source>
</evidence>
<sequence>MRSYICWLFLFAWVFPARAQTTDSLIMPRVTSQDLYTASKTLRKMGFELEFEQVEVDTGKVAEFHIAEQVPDSGSLLQEGDEVLLRFNCPGMLRYWDDWVVPLLGDFKHTVGFYRADKPAEVIHVPGAEYPIELRKYGFSGETKVEVLVDFDGSVLAARVKESSGYEAADSAACCAGLQGRFSPAEHHEQPVRVWFPLNFFFKFEEAKPIVPSRESSEQTIEP</sequence>